<protein>
    <recommendedName>
        <fullName evidence="3">Asp23/Gls24 family envelope stress response protein</fullName>
    </recommendedName>
</protein>
<sequence length="97" mass="11027">MVEEKLENKIKSWISEIAGIVNFKPLTIQNGVDVENDGVFVEKNKNKNSINLTIGLVILINLNAKIVVEEIYQIVNYKLKEEKIKIGKLSIYIKGIK</sequence>
<evidence type="ECO:0000313" key="2">
    <source>
        <dbReference type="Proteomes" id="UP001431935"/>
    </source>
</evidence>
<dbReference type="Proteomes" id="UP001431935">
    <property type="component" value="Chromosome"/>
</dbReference>
<evidence type="ECO:0008006" key="3">
    <source>
        <dbReference type="Google" id="ProtNLM"/>
    </source>
</evidence>
<accession>A0ABZ2AGN3</accession>
<name>A0ABZ2AGN3_9BACT</name>
<organism evidence="1 2">
    <name type="scientific">Metamycoplasma gateae</name>
    <dbReference type="NCBI Taxonomy" id="35769"/>
    <lineage>
        <taxon>Bacteria</taxon>
        <taxon>Bacillati</taxon>
        <taxon>Mycoplasmatota</taxon>
        <taxon>Mycoplasmoidales</taxon>
        <taxon>Metamycoplasmataceae</taxon>
        <taxon>Metamycoplasma</taxon>
    </lineage>
</organism>
<gene>
    <name evidence="1" type="ORF">V2E26_02525</name>
</gene>
<keyword evidence="2" id="KW-1185">Reference proteome</keyword>
<proteinExistence type="predicted"/>
<evidence type="ECO:0000313" key="1">
    <source>
        <dbReference type="EMBL" id="WVN21269.1"/>
    </source>
</evidence>
<dbReference type="RefSeq" id="WP_330463308.1">
    <property type="nucleotide sequence ID" value="NZ_CP143578.1"/>
</dbReference>
<dbReference type="EMBL" id="CP143578">
    <property type="protein sequence ID" value="WVN21269.1"/>
    <property type="molecule type" value="Genomic_DNA"/>
</dbReference>
<reference evidence="1" key="1">
    <citation type="submission" date="2024-01" db="EMBL/GenBank/DDBJ databases">
        <title>Complete genome sequence of Mycoplasma gateae strain 3700.</title>
        <authorList>
            <person name="Spergser J."/>
        </authorList>
    </citation>
    <scope>NUCLEOTIDE SEQUENCE [LARGE SCALE GENOMIC DNA]</scope>
    <source>
        <strain evidence="1">3700</strain>
    </source>
</reference>